<name>A0A0G4B4E1_9BACT</name>
<sequence>MIQIIKINKDYGIVCFPGETFEDFYAINTRLSAEGFGQDKRTSYSDFGAIRKYYSFNRFRFRQLLETSNLKWACASSLDAIWHWHGDGPLCINRYSHEIGNFEHGVYDSFGDHNGFLVRL</sequence>
<reference evidence="1 2" key="1">
    <citation type="journal article" date="2015" name="Nature">
        <title>rRNA introns, odd ribosomes, and small enigmatic genomes across a large radiation of phyla.</title>
        <authorList>
            <person name="Brown C.T."/>
            <person name="Hug L.A."/>
            <person name="Thomas B.C."/>
            <person name="Sharon I."/>
            <person name="Castelle C.J."/>
            <person name="Singh A."/>
            <person name="Wilkins M.J."/>
            <person name="Williams K.H."/>
            <person name="Banfield J.F."/>
        </authorList>
    </citation>
    <scope>NUCLEOTIDE SEQUENCE [LARGE SCALE GENOMIC DNA]</scope>
</reference>
<dbReference type="EMBL" id="CP011213">
    <property type="protein sequence ID" value="AKM82263.1"/>
    <property type="molecule type" value="Genomic_DNA"/>
</dbReference>
<organism evidence="1 2">
    <name type="scientific">Berkelbacteria bacterium GW2011_GWE1_39_12</name>
    <dbReference type="NCBI Taxonomy" id="1618337"/>
    <lineage>
        <taxon>Bacteria</taxon>
        <taxon>Candidatus Berkelbacteria</taxon>
    </lineage>
</organism>
<proteinExistence type="predicted"/>
<gene>
    <name evidence="1" type="ORF">UT28_C0001G0458</name>
</gene>
<dbReference type="AlphaFoldDB" id="A0A0G4B4E1"/>
<evidence type="ECO:0000313" key="1">
    <source>
        <dbReference type="EMBL" id="AKM82263.1"/>
    </source>
</evidence>
<protein>
    <submittedName>
        <fullName evidence="1">Uncharacterized protein</fullName>
    </submittedName>
</protein>
<accession>A0A0G4B4E1</accession>
<dbReference type="KEGG" id="bbgw:UT28_C0001G0458"/>
<dbReference type="STRING" id="1618337.UT28_C0001G0458"/>
<evidence type="ECO:0000313" key="2">
    <source>
        <dbReference type="Proteomes" id="UP000035648"/>
    </source>
</evidence>
<dbReference type="Proteomes" id="UP000035648">
    <property type="component" value="Chromosome"/>
</dbReference>